<gene>
    <name evidence="2" type="ORF">M513_02476</name>
    <name evidence="3" type="ORF">M514_02476</name>
</gene>
<dbReference type="EMBL" id="KL363192">
    <property type="protein sequence ID" value="KFD56799.1"/>
    <property type="molecule type" value="Genomic_DNA"/>
</dbReference>
<dbReference type="EMBL" id="KL367507">
    <property type="protein sequence ID" value="KFD68145.1"/>
    <property type="molecule type" value="Genomic_DNA"/>
</dbReference>
<dbReference type="Proteomes" id="UP000030764">
    <property type="component" value="Unassembled WGS sequence"/>
</dbReference>
<sequence length="73" mass="8297">MNKLINFQQHKSWMTLLLIQCLEPSCRVTLCARDSCTSTPVSAGKIRPWERGRKNDMGARTRQRRESTTSGSA</sequence>
<keyword evidence="4" id="KW-1185">Reference proteome</keyword>
<evidence type="ECO:0000313" key="2">
    <source>
        <dbReference type="EMBL" id="KFD56799.1"/>
    </source>
</evidence>
<proteinExistence type="predicted"/>
<protein>
    <submittedName>
        <fullName evidence="3">Uncharacterized protein</fullName>
    </submittedName>
</protein>
<evidence type="ECO:0000313" key="4">
    <source>
        <dbReference type="Proteomes" id="UP000030764"/>
    </source>
</evidence>
<dbReference type="AlphaFoldDB" id="A0A085NF99"/>
<accession>A0A085NF99</accession>
<reference evidence="3 4" key="1">
    <citation type="journal article" date="2014" name="Nat. Genet.">
        <title>Genome and transcriptome of the porcine whipworm Trichuris suis.</title>
        <authorList>
            <person name="Jex A.R."/>
            <person name="Nejsum P."/>
            <person name="Schwarz E.M."/>
            <person name="Hu L."/>
            <person name="Young N.D."/>
            <person name="Hall R.S."/>
            <person name="Korhonen P.K."/>
            <person name="Liao S."/>
            <person name="Thamsborg S."/>
            <person name="Xia J."/>
            <person name="Xu P."/>
            <person name="Wang S."/>
            <person name="Scheerlinck J.P."/>
            <person name="Hofmann A."/>
            <person name="Sternberg P.W."/>
            <person name="Wang J."/>
            <person name="Gasser R.B."/>
        </authorList>
    </citation>
    <scope>NUCLEOTIDE SEQUENCE [LARGE SCALE GENOMIC DNA]</scope>
    <source>
        <strain evidence="3">DCEP-RM93F</strain>
        <strain evidence="2">DCEP-RM93M</strain>
    </source>
</reference>
<evidence type="ECO:0000313" key="3">
    <source>
        <dbReference type="EMBL" id="KFD68145.1"/>
    </source>
</evidence>
<organism evidence="3">
    <name type="scientific">Trichuris suis</name>
    <name type="common">pig whipworm</name>
    <dbReference type="NCBI Taxonomy" id="68888"/>
    <lineage>
        <taxon>Eukaryota</taxon>
        <taxon>Metazoa</taxon>
        <taxon>Ecdysozoa</taxon>
        <taxon>Nematoda</taxon>
        <taxon>Enoplea</taxon>
        <taxon>Dorylaimia</taxon>
        <taxon>Trichinellida</taxon>
        <taxon>Trichuridae</taxon>
        <taxon>Trichuris</taxon>
    </lineage>
</organism>
<feature type="compositionally biased region" description="Basic and acidic residues" evidence="1">
    <location>
        <begin position="47"/>
        <end position="67"/>
    </location>
</feature>
<evidence type="ECO:0000256" key="1">
    <source>
        <dbReference type="SAM" id="MobiDB-lite"/>
    </source>
</evidence>
<dbReference type="Proteomes" id="UP000030758">
    <property type="component" value="Unassembled WGS sequence"/>
</dbReference>
<name>A0A085NF99_9BILA</name>
<feature type="region of interest" description="Disordered" evidence="1">
    <location>
        <begin position="37"/>
        <end position="73"/>
    </location>
</feature>